<gene>
    <name evidence="3" type="ORF">JBS370_LOCUS25230</name>
    <name evidence="2" type="ORF">ZHD862_LOCUS7070</name>
</gene>
<comment type="caution">
    <text evidence="2">The sequence shown here is derived from an EMBL/GenBank/DDBJ whole genome shotgun (WGS) entry which is preliminary data.</text>
</comment>
<sequence>MESKYDIEATPVMKSSDFSSNEQENFIKRKIHSIDKKLALPCLILLCIAVVILVFGIPITQVIIGSIYFNSCPLDNRLPIYLVIAGIGTLICLTFAIIKNYAKKSNWWTFFLFKSGTLCLIWFIIGTVWISHAKKRVQYSNPYDTITYCEHIVITCVTVTLVFSYGIVIGLLGYHVES</sequence>
<feature type="transmembrane region" description="Helical" evidence="1">
    <location>
        <begin position="38"/>
        <end position="68"/>
    </location>
</feature>
<evidence type="ECO:0000313" key="2">
    <source>
        <dbReference type="EMBL" id="CAF0894776.1"/>
    </source>
</evidence>
<feature type="transmembrane region" description="Helical" evidence="1">
    <location>
        <begin position="80"/>
        <end position="98"/>
    </location>
</feature>
<proteinExistence type="predicted"/>
<reference evidence="2" key="1">
    <citation type="submission" date="2021-02" db="EMBL/GenBank/DDBJ databases">
        <authorList>
            <person name="Nowell W R."/>
        </authorList>
    </citation>
    <scope>NUCLEOTIDE SEQUENCE</scope>
</reference>
<evidence type="ECO:0000313" key="3">
    <source>
        <dbReference type="EMBL" id="CAF3981949.1"/>
    </source>
</evidence>
<feature type="transmembrane region" description="Helical" evidence="1">
    <location>
        <begin position="152"/>
        <end position="174"/>
    </location>
</feature>
<evidence type="ECO:0000256" key="1">
    <source>
        <dbReference type="SAM" id="Phobius"/>
    </source>
</evidence>
<dbReference type="PANTHER" id="PTHR33444:SF2">
    <property type="entry name" value="MARVEL DOMAIN-CONTAINING PROTEIN"/>
    <property type="match status" value="1"/>
</dbReference>
<keyword evidence="1" id="KW-0472">Membrane</keyword>
<dbReference type="InterPro" id="IPR040350">
    <property type="entry name" value="TMEM272"/>
</dbReference>
<keyword evidence="1" id="KW-0812">Transmembrane</keyword>
<dbReference type="PANTHER" id="PTHR33444">
    <property type="entry name" value="SI:DKEY-19B23.12-RELATED"/>
    <property type="match status" value="1"/>
</dbReference>
<dbReference type="Proteomes" id="UP000663836">
    <property type="component" value="Unassembled WGS sequence"/>
</dbReference>
<dbReference type="EMBL" id="CAJOBD010004130">
    <property type="protein sequence ID" value="CAF3981949.1"/>
    <property type="molecule type" value="Genomic_DNA"/>
</dbReference>
<dbReference type="EMBL" id="CAJNOT010000210">
    <property type="protein sequence ID" value="CAF0894776.1"/>
    <property type="molecule type" value="Genomic_DNA"/>
</dbReference>
<accession>A0A813Z873</accession>
<feature type="transmembrane region" description="Helical" evidence="1">
    <location>
        <begin position="110"/>
        <end position="132"/>
    </location>
</feature>
<dbReference type="Proteomes" id="UP000663864">
    <property type="component" value="Unassembled WGS sequence"/>
</dbReference>
<protein>
    <submittedName>
        <fullName evidence="2">Uncharacterized protein</fullName>
    </submittedName>
</protein>
<dbReference type="AlphaFoldDB" id="A0A813Z873"/>
<evidence type="ECO:0000313" key="4">
    <source>
        <dbReference type="Proteomes" id="UP000663864"/>
    </source>
</evidence>
<keyword evidence="1" id="KW-1133">Transmembrane helix</keyword>
<organism evidence="2 4">
    <name type="scientific">Rotaria sordida</name>
    <dbReference type="NCBI Taxonomy" id="392033"/>
    <lineage>
        <taxon>Eukaryota</taxon>
        <taxon>Metazoa</taxon>
        <taxon>Spiralia</taxon>
        <taxon>Gnathifera</taxon>
        <taxon>Rotifera</taxon>
        <taxon>Eurotatoria</taxon>
        <taxon>Bdelloidea</taxon>
        <taxon>Philodinida</taxon>
        <taxon>Philodinidae</taxon>
        <taxon>Rotaria</taxon>
    </lineage>
</organism>
<name>A0A813Z873_9BILA</name>